<evidence type="ECO:0000256" key="10">
    <source>
        <dbReference type="ARBA" id="ARBA00023242"/>
    </source>
</evidence>
<feature type="region of interest" description="Disordered" evidence="12">
    <location>
        <begin position="810"/>
        <end position="869"/>
    </location>
</feature>
<dbReference type="InterPro" id="IPR056436">
    <property type="entry name" value="Znf-C2H2_ZIC1-5/GLI1-3-like"/>
</dbReference>
<keyword evidence="6" id="KW-0862">Zinc</keyword>
<dbReference type="PANTHER" id="PTHR45925:SF4">
    <property type="entry name" value="ZINC FINGER PROTEIN 217"/>
    <property type="match status" value="1"/>
</dbReference>
<dbReference type="OMA" id="MEMDSKS"/>
<feature type="compositionally biased region" description="Polar residues" evidence="12">
    <location>
        <begin position="906"/>
        <end position="915"/>
    </location>
</feature>
<dbReference type="OrthoDB" id="8953863at2759"/>
<keyword evidence="4" id="KW-0677">Repeat</keyword>
<proteinExistence type="inferred from homology"/>
<dbReference type="GO" id="GO:0005634">
    <property type="term" value="C:nucleus"/>
    <property type="evidence" value="ECO:0007669"/>
    <property type="project" value="UniProtKB-SubCell"/>
</dbReference>
<dbReference type="SMART" id="SM00355">
    <property type="entry name" value="ZnF_C2H2"/>
    <property type="match status" value="8"/>
</dbReference>
<dbReference type="KEGG" id="kmr:108237587"/>
<dbReference type="InterPro" id="IPR036236">
    <property type="entry name" value="Znf_C2H2_sf"/>
</dbReference>
<dbReference type="STRING" id="37003.ENSKMAP00000003378"/>
<name>A0A3Q2ZID5_KRYMA</name>
<dbReference type="FunFam" id="3.30.160.60:FF:000075">
    <property type="entry name" value="Putative zinc finger protein 536"/>
    <property type="match status" value="1"/>
</dbReference>
<feature type="region of interest" description="Disordered" evidence="12">
    <location>
        <begin position="347"/>
        <end position="375"/>
    </location>
</feature>
<evidence type="ECO:0000313" key="15">
    <source>
        <dbReference type="Proteomes" id="UP000264800"/>
    </source>
</evidence>
<dbReference type="Ensembl" id="ENSKMAT00000003442.1">
    <property type="protein sequence ID" value="ENSKMAP00000003378.1"/>
    <property type="gene ID" value="ENSKMAG00000002585.1"/>
</dbReference>
<keyword evidence="3" id="KW-0479">Metal-binding</keyword>
<feature type="compositionally biased region" description="Polar residues" evidence="12">
    <location>
        <begin position="706"/>
        <end position="715"/>
    </location>
</feature>
<feature type="compositionally biased region" description="Polar residues" evidence="12">
    <location>
        <begin position="948"/>
        <end position="961"/>
    </location>
</feature>
<feature type="domain" description="C2H2-type" evidence="13">
    <location>
        <begin position="374"/>
        <end position="401"/>
    </location>
</feature>
<dbReference type="GO" id="GO:0000981">
    <property type="term" value="F:DNA-binding transcription factor activity, RNA polymerase II-specific"/>
    <property type="evidence" value="ECO:0007669"/>
    <property type="project" value="TreeGrafter"/>
</dbReference>
<evidence type="ECO:0000256" key="8">
    <source>
        <dbReference type="ARBA" id="ARBA00023125"/>
    </source>
</evidence>
<comment type="subcellular location">
    <subcellularLocation>
        <location evidence="1">Nucleus</location>
    </subcellularLocation>
</comment>
<keyword evidence="9" id="KW-0804">Transcription</keyword>
<dbReference type="PANTHER" id="PTHR45925">
    <property type="entry name" value="ZINC FINGER PROTEIN"/>
    <property type="match status" value="1"/>
</dbReference>
<keyword evidence="7" id="KW-0805">Transcription regulation</keyword>
<feature type="region of interest" description="Disordered" evidence="12">
    <location>
        <begin position="906"/>
        <end position="961"/>
    </location>
</feature>
<evidence type="ECO:0000256" key="12">
    <source>
        <dbReference type="SAM" id="MobiDB-lite"/>
    </source>
</evidence>
<organism evidence="14 15">
    <name type="scientific">Kryptolebias marmoratus</name>
    <name type="common">Mangrove killifish</name>
    <name type="synonym">Rivulus marmoratus</name>
    <dbReference type="NCBI Taxonomy" id="37003"/>
    <lineage>
        <taxon>Eukaryota</taxon>
        <taxon>Metazoa</taxon>
        <taxon>Chordata</taxon>
        <taxon>Craniata</taxon>
        <taxon>Vertebrata</taxon>
        <taxon>Euteleostomi</taxon>
        <taxon>Actinopterygii</taxon>
        <taxon>Neopterygii</taxon>
        <taxon>Teleostei</taxon>
        <taxon>Neoteleostei</taxon>
        <taxon>Acanthomorphata</taxon>
        <taxon>Ovalentaria</taxon>
        <taxon>Atherinomorphae</taxon>
        <taxon>Cyprinodontiformes</taxon>
        <taxon>Rivulidae</taxon>
        <taxon>Kryptolebias</taxon>
    </lineage>
</organism>
<keyword evidence="5 11" id="KW-0863">Zinc-finger</keyword>
<dbReference type="InterPro" id="IPR013087">
    <property type="entry name" value="Znf_C2H2_type"/>
</dbReference>
<feature type="region of interest" description="Disordered" evidence="12">
    <location>
        <begin position="504"/>
        <end position="539"/>
    </location>
</feature>
<feature type="domain" description="C2H2-type" evidence="13">
    <location>
        <begin position="202"/>
        <end position="229"/>
    </location>
</feature>
<dbReference type="InterPro" id="IPR051967">
    <property type="entry name" value="Krueppel_C2H2-ZF"/>
</dbReference>
<keyword evidence="10" id="KW-0539">Nucleus</keyword>
<feature type="region of interest" description="Disordered" evidence="12">
    <location>
        <begin position="648"/>
        <end position="725"/>
    </location>
</feature>
<comment type="similarity">
    <text evidence="2">Belongs to the krueppel C2H2-type zinc-finger protein family.</text>
</comment>
<dbReference type="AlphaFoldDB" id="A0A3Q2ZID5"/>
<feature type="domain" description="C2H2-type" evidence="13">
    <location>
        <begin position="144"/>
        <end position="171"/>
    </location>
</feature>
<evidence type="ECO:0000256" key="9">
    <source>
        <dbReference type="ARBA" id="ARBA00023163"/>
    </source>
</evidence>
<evidence type="ECO:0000256" key="3">
    <source>
        <dbReference type="ARBA" id="ARBA00022723"/>
    </source>
</evidence>
<evidence type="ECO:0000256" key="7">
    <source>
        <dbReference type="ARBA" id="ARBA00023015"/>
    </source>
</evidence>
<feature type="compositionally biased region" description="Basic and acidic residues" evidence="12">
    <location>
        <begin position="827"/>
        <end position="836"/>
    </location>
</feature>
<dbReference type="CTD" id="7764"/>
<dbReference type="PROSITE" id="PS00028">
    <property type="entry name" value="ZINC_FINGER_C2H2_1"/>
    <property type="match status" value="5"/>
</dbReference>
<evidence type="ECO:0000256" key="1">
    <source>
        <dbReference type="ARBA" id="ARBA00004123"/>
    </source>
</evidence>
<protein>
    <submittedName>
        <fullName evidence="14">Zinc finger protein 217</fullName>
    </submittedName>
</protein>
<evidence type="ECO:0000256" key="2">
    <source>
        <dbReference type="ARBA" id="ARBA00006991"/>
    </source>
</evidence>
<reference evidence="14" key="2">
    <citation type="submission" date="2025-09" db="UniProtKB">
        <authorList>
            <consortium name="Ensembl"/>
        </authorList>
    </citation>
    <scope>IDENTIFICATION</scope>
</reference>
<dbReference type="FunFam" id="3.30.160.60:FF:001498">
    <property type="entry name" value="Zinc finger protein 404"/>
    <property type="match status" value="1"/>
</dbReference>
<evidence type="ECO:0000256" key="5">
    <source>
        <dbReference type="ARBA" id="ARBA00022771"/>
    </source>
</evidence>
<evidence type="ECO:0000259" key="13">
    <source>
        <dbReference type="PROSITE" id="PS50157"/>
    </source>
</evidence>
<dbReference type="RefSeq" id="XP_017274610.1">
    <property type="nucleotide sequence ID" value="XM_017419121.3"/>
</dbReference>
<feature type="compositionally biased region" description="Basic and acidic residues" evidence="12">
    <location>
        <begin position="364"/>
        <end position="375"/>
    </location>
</feature>
<dbReference type="GeneTree" id="ENSGT00940000159884"/>
<feature type="domain" description="C2H2-type" evidence="13">
    <location>
        <begin position="478"/>
        <end position="505"/>
    </location>
</feature>
<feature type="compositionally biased region" description="Polar residues" evidence="12">
    <location>
        <begin position="856"/>
        <end position="868"/>
    </location>
</feature>
<evidence type="ECO:0000256" key="6">
    <source>
        <dbReference type="ARBA" id="ARBA00022833"/>
    </source>
</evidence>
<dbReference type="Pfam" id="PF23561">
    <property type="entry name" value="zf-C2H2_15"/>
    <property type="match status" value="1"/>
</dbReference>
<dbReference type="GeneID" id="108237587"/>
<evidence type="ECO:0000256" key="4">
    <source>
        <dbReference type="ARBA" id="ARBA00022737"/>
    </source>
</evidence>
<keyword evidence="15" id="KW-1185">Reference proteome</keyword>
<feature type="compositionally biased region" description="Basic and acidic residues" evidence="12">
    <location>
        <begin position="649"/>
        <end position="665"/>
    </location>
</feature>
<evidence type="ECO:0000313" key="14">
    <source>
        <dbReference type="Ensembl" id="ENSKMAP00000003378.1"/>
    </source>
</evidence>
<dbReference type="GO" id="GO:0008270">
    <property type="term" value="F:zinc ion binding"/>
    <property type="evidence" value="ECO:0007669"/>
    <property type="project" value="UniProtKB-KW"/>
</dbReference>
<evidence type="ECO:0000256" key="11">
    <source>
        <dbReference type="PROSITE-ProRule" id="PRU00042"/>
    </source>
</evidence>
<dbReference type="RefSeq" id="XP_017274609.1">
    <property type="nucleotide sequence ID" value="XM_017419120.3"/>
</dbReference>
<dbReference type="PROSITE" id="PS50157">
    <property type="entry name" value="ZINC_FINGER_C2H2_2"/>
    <property type="match status" value="5"/>
</dbReference>
<dbReference type="SUPFAM" id="SSF57667">
    <property type="entry name" value="beta-beta-alpha zinc fingers"/>
    <property type="match status" value="3"/>
</dbReference>
<dbReference type="GO" id="GO:0000978">
    <property type="term" value="F:RNA polymerase II cis-regulatory region sequence-specific DNA binding"/>
    <property type="evidence" value="ECO:0007669"/>
    <property type="project" value="TreeGrafter"/>
</dbReference>
<reference evidence="14" key="1">
    <citation type="submission" date="2025-08" db="UniProtKB">
        <authorList>
            <consortium name="Ensembl"/>
        </authorList>
    </citation>
    <scope>IDENTIFICATION</scope>
</reference>
<accession>A0A3Q2ZID5</accession>
<sequence length="961" mass="107169">MPTHSLLPFVDSPDGIAQDILISNNASIPGPCSSMTPHSTYAEKIALHSGEGEPLSCMFCEQTFTHQDELGPHVLTQHPTTFFEPTVLRIEAEFKIPGEKPEPKPGSLSTAGEELHRCIVCGQIAHDASELEAHMRKHKDYFTYCCNVCGRRFRESWFLKNHMKMHVRPGPKSKALQDLESPFTVNGVPQELASEPVLTVYKMCMVCGFFFPDHDSLAEHSKVHNREVEHGKDEAIEKMNGATESFVNQEAFLYSLNLQPASTGDSLKNGRSSKWIPQLDPFSTYQAWQLATKGKIAVGLNNTKDIGQEVSTDNEDCGSDKEEMNVIWSESQGEKTVNEVLGRELRSQQQTVVEKPNPPKRSLMQKDRDKEKPTTCEECRRTFRTYHQLVLHSRVHKRERGGGESPTFSFEVKMARMGSLDPAEEEHDEATEENLIAGEDSFDRSKARSKECNHCGKSFRSSYYLTVHMRTHTGEKPYKCAYCDYAAAQKTSLKYHLDRRHKDKPYMEIPTRPVPSLPSPDDRNGNDNDNPAPNESKLWVPEDRMCTHEAPEDRFDSLGSKLGKPLVQMNTEYDDALRKCPVAVNPKKEMEDINDENSEVPLNLSLKVSLSIPAREETKCALSPISCSFCPYKTMYPEVLIMHKKLTHKDKSDSTKKYKFRESVKQKRYTGCPPALNGKDVPPLPMADRSYPRRTKSPPPQPAKPQESTPVSSTHGPKGSPACAPKQDNIQEMQRYRQNADLYPSQEPPRYTELMRKTSVGSKFVMDKTRPLDRAGIGERSYPARSGAIWHPGAARLCLSSRFGSLPQMDFGEPSGKRLTFSVPSSREAEAGDKPGARGPTGDGPTRLEIAGRSIRPTSLGSGPSTASEALCPIKSTSMALEGGLDSEWSMMNLLRSCTPSDLASLYHSTPTNPSHGGLANPRAGSRTLLYQQLPGLPNLQRRDPSGAFSNQRYGTTDKSS</sequence>
<dbReference type="Proteomes" id="UP000264800">
    <property type="component" value="Unplaced"/>
</dbReference>
<dbReference type="Gene3D" id="3.30.160.60">
    <property type="entry name" value="Classic Zinc Finger"/>
    <property type="match status" value="4"/>
</dbReference>
<feature type="domain" description="C2H2-type" evidence="13">
    <location>
        <begin position="450"/>
        <end position="477"/>
    </location>
</feature>
<dbReference type="RefSeq" id="XP_037833022.1">
    <property type="nucleotide sequence ID" value="XM_037977094.1"/>
</dbReference>
<keyword evidence="8" id="KW-0238">DNA-binding</keyword>